<dbReference type="GO" id="GO:0009100">
    <property type="term" value="P:glycoprotein metabolic process"/>
    <property type="evidence" value="ECO:0007669"/>
    <property type="project" value="UniProtKB-ARBA"/>
</dbReference>
<dbReference type="AlphaFoldDB" id="A0A812LR54"/>
<feature type="domain" description="LicD/FKTN/FKRP nucleotidyltransferase" evidence="1">
    <location>
        <begin position="41"/>
        <end position="83"/>
    </location>
</feature>
<gene>
    <name evidence="2" type="ORF">SNEC2469_LOCUS4761</name>
</gene>
<organism evidence="2 3">
    <name type="scientific">Symbiodinium necroappetens</name>
    <dbReference type="NCBI Taxonomy" id="1628268"/>
    <lineage>
        <taxon>Eukaryota</taxon>
        <taxon>Sar</taxon>
        <taxon>Alveolata</taxon>
        <taxon>Dinophyceae</taxon>
        <taxon>Suessiales</taxon>
        <taxon>Symbiodiniaceae</taxon>
        <taxon>Symbiodinium</taxon>
    </lineage>
</organism>
<proteinExistence type="predicted"/>
<dbReference type="Pfam" id="PF04991">
    <property type="entry name" value="LicD"/>
    <property type="match status" value="1"/>
</dbReference>
<dbReference type="InterPro" id="IPR052942">
    <property type="entry name" value="LPS_cholinephosphotransferase"/>
</dbReference>
<dbReference type="InterPro" id="IPR007074">
    <property type="entry name" value="LicD/FKTN/FKRP_NTP_transf"/>
</dbReference>
<reference evidence="2" key="1">
    <citation type="submission" date="2021-02" db="EMBL/GenBank/DDBJ databases">
        <authorList>
            <person name="Dougan E. K."/>
            <person name="Rhodes N."/>
            <person name="Thang M."/>
            <person name="Chan C."/>
        </authorList>
    </citation>
    <scope>NUCLEOTIDE SEQUENCE</scope>
</reference>
<dbReference type="PANTHER" id="PTHR43404:SF1">
    <property type="entry name" value="MNN4P"/>
    <property type="match status" value="1"/>
</dbReference>
<dbReference type="PANTHER" id="PTHR43404">
    <property type="entry name" value="LIPOPOLYSACCHARIDE CHOLINEPHOSPHOTRANSFERASE LICD"/>
    <property type="match status" value="1"/>
</dbReference>
<evidence type="ECO:0000259" key="1">
    <source>
        <dbReference type="Pfam" id="PF04991"/>
    </source>
</evidence>
<dbReference type="EMBL" id="CAJNJA010009329">
    <property type="protein sequence ID" value="CAE7245697.1"/>
    <property type="molecule type" value="Genomic_DNA"/>
</dbReference>
<keyword evidence="3" id="KW-1185">Reference proteome</keyword>
<dbReference type="Proteomes" id="UP000601435">
    <property type="component" value="Unassembled WGS sequence"/>
</dbReference>
<feature type="non-terminal residue" evidence="2">
    <location>
        <position position="1"/>
    </location>
</feature>
<accession>A0A812LR54</accession>
<protein>
    <recommendedName>
        <fullName evidence="1">LicD/FKTN/FKRP nucleotidyltransferase domain-containing protein</fullName>
    </recommendedName>
</protein>
<comment type="caution">
    <text evidence="2">The sequence shown here is derived from an EMBL/GenBank/DDBJ whole genome shotgun (WGS) entry which is preliminary data.</text>
</comment>
<dbReference type="OrthoDB" id="419198at2759"/>
<sequence length="257" mass="28689">MATEEAPAKPAWLNPSLLRDQQHALLVLLQASLAVLADAQVPCWLTGGSLLGALRHGGFIPHDDDVDLEALEADLTKIEAAFEGRAPLAFRRGGRWNTTPVAHVGLRSSPTQDCEVELDIFLREEPLQAEKDFPSAEEIFPLCTIDFHGIQVPAPGRPEPFLQRLYGVDWQSTVRVWSHDFNPFHSLAHDPERVSMSLDAYTEMVTAAGYQSPKTSADPWEALRLLEGTGVLPALRKNREETWLEKLQRRNREQAEA</sequence>
<evidence type="ECO:0000313" key="3">
    <source>
        <dbReference type="Proteomes" id="UP000601435"/>
    </source>
</evidence>
<evidence type="ECO:0000313" key="2">
    <source>
        <dbReference type="EMBL" id="CAE7245697.1"/>
    </source>
</evidence>
<name>A0A812LR54_9DINO</name>